<reference evidence="2 3" key="1">
    <citation type="submission" date="2023-10" db="EMBL/GenBank/DDBJ databases">
        <title>Draft genome sequence of Xylaria bambusicola isolate GMP-LS, the root and basal stem rot pathogen of sugarcane in Indonesia.</title>
        <authorList>
            <person name="Selvaraj P."/>
            <person name="Muralishankar V."/>
            <person name="Muruganantham S."/>
            <person name="Sp S."/>
            <person name="Haryani S."/>
            <person name="Lau K.J.X."/>
            <person name="Naqvi N.I."/>
        </authorList>
    </citation>
    <scope>NUCLEOTIDE SEQUENCE [LARGE SCALE GENOMIC DNA]</scope>
    <source>
        <strain evidence="2">GMP-LS</strain>
    </source>
</reference>
<feature type="region of interest" description="Disordered" evidence="1">
    <location>
        <begin position="1"/>
        <end position="39"/>
    </location>
</feature>
<gene>
    <name evidence="2" type="ORF">RRF57_010529</name>
</gene>
<sequence length="128" mass="14255">MQHLSITSSGRHGMYSESDPGHTSTASLEPDPVYLPRTTSRRLARRKTMLLTNEECLCTSTTSSVRSVENETLNKVYQKNTTGGREGCFRHLDTRAGIPATRESSGGAGYICRQHNSVLYHVWMGNYT</sequence>
<proteinExistence type="predicted"/>
<dbReference type="EMBL" id="JAWHQM010000045">
    <property type="protein sequence ID" value="KAK5634816.1"/>
    <property type="molecule type" value="Genomic_DNA"/>
</dbReference>
<dbReference type="AlphaFoldDB" id="A0AAN7UXA8"/>
<organism evidence="2 3">
    <name type="scientific">Xylaria bambusicola</name>
    <dbReference type="NCBI Taxonomy" id="326684"/>
    <lineage>
        <taxon>Eukaryota</taxon>
        <taxon>Fungi</taxon>
        <taxon>Dikarya</taxon>
        <taxon>Ascomycota</taxon>
        <taxon>Pezizomycotina</taxon>
        <taxon>Sordariomycetes</taxon>
        <taxon>Xylariomycetidae</taxon>
        <taxon>Xylariales</taxon>
        <taxon>Xylariaceae</taxon>
        <taxon>Xylaria</taxon>
    </lineage>
</organism>
<dbReference type="Proteomes" id="UP001305414">
    <property type="component" value="Unassembled WGS sequence"/>
</dbReference>
<evidence type="ECO:0000313" key="2">
    <source>
        <dbReference type="EMBL" id="KAK5634816.1"/>
    </source>
</evidence>
<protein>
    <submittedName>
        <fullName evidence="2">Uncharacterized protein</fullName>
    </submittedName>
</protein>
<name>A0AAN7UXA8_9PEZI</name>
<accession>A0AAN7UXA8</accession>
<comment type="caution">
    <text evidence="2">The sequence shown here is derived from an EMBL/GenBank/DDBJ whole genome shotgun (WGS) entry which is preliminary data.</text>
</comment>
<keyword evidence="3" id="KW-1185">Reference proteome</keyword>
<feature type="compositionally biased region" description="Polar residues" evidence="1">
    <location>
        <begin position="1"/>
        <end position="10"/>
    </location>
</feature>
<evidence type="ECO:0000313" key="3">
    <source>
        <dbReference type="Proteomes" id="UP001305414"/>
    </source>
</evidence>
<evidence type="ECO:0000256" key="1">
    <source>
        <dbReference type="SAM" id="MobiDB-lite"/>
    </source>
</evidence>